<reference evidence="1 2" key="1">
    <citation type="submission" date="2019-10" db="EMBL/GenBank/DDBJ databases">
        <authorList>
            <person name="Blom J."/>
        </authorList>
    </citation>
    <scope>NUCLEOTIDE SEQUENCE [LARGE SCALE GENOMIC DNA]</scope>
    <source>
        <strain evidence="1 2">ES3154-GLU</strain>
    </source>
</reference>
<dbReference type="AlphaFoldDB" id="A0A6I8M5E0"/>
<dbReference type="Proteomes" id="UP000419017">
    <property type="component" value="Unassembled WGS sequence"/>
</dbReference>
<evidence type="ECO:0000313" key="1">
    <source>
        <dbReference type="EMBL" id="VWL85138.1"/>
    </source>
</evidence>
<keyword evidence="2" id="KW-1185">Reference proteome</keyword>
<sequence length="81" mass="9579">MTINEKIKIDFKVPDYINDMILELEEIAKLAKSENIDKQKVSDMWVEKASELEVCSLMAHRNGKLTYEEHLKLMYRYDKLG</sequence>
<proteinExistence type="predicted"/>
<gene>
    <name evidence="1" type="ORF">OMES3154_00422</name>
</gene>
<dbReference type="EMBL" id="CABWIB010000001">
    <property type="protein sequence ID" value="VWL85138.1"/>
    <property type="molecule type" value="Genomic_DNA"/>
</dbReference>
<organism evidence="1 2">
    <name type="scientific">Oceanivirga miroungae</name>
    <dbReference type="NCBI Taxonomy" id="1130046"/>
    <lineage>
        <taxon>Bacteria</taxon>
        <taxon>Fusobacteriati</taxon>
        <taxon>Fusobacteriota</taxon>
        <taxon>Fusobacteriia</taxon>
        <taxon>Fusobacteriales</taxon>
        <taxon>Leptotrichiaceae</taxon>
        <taxon>Oceanivirga</taxon>
    </lineage>
</organism>
<dbReference type="RefSeq" id="WP_156683159.1">
    <property type="nucleotide sequence ID" value="NZ_CABWIB010000001.1"/>
</dbReference>
<evidence type="ECO:0000313" key="2">
    <source>
        <dbReference type="Proteomes" id="UP000419017"/>
    </source>
</evidence>
<protein>
    <submittedName>
        <fullName evidence="1">Uncharacterized protein</fullName>
    </submittedName>
</protein>
<name>A0A6I8M5E0_9FUSO</name>
<accession>A0A6I8M5E0</accession>